<sequence length="230" mass="25243">MGMMMDYDQAVPVHCQMTSQTSTTVTGQAVRIHDSRPLAKALDRGKGQNWQTLRMKFGMKTSPRGEAAIWSFLKEDEQRFPDLILLSPLGPFVLAIYAQLQHPVGLGRLGRHNDDRESRAPPWPPLKPAATEVGCGIELSPCSAACPSGTIYTSFRPDIGAGLLSGTVLQWRESGTPQIQQVYSAMDPLVAYTLAPMHLPAFNIPRDSGKTTWEGASVLLSFNRNTLFLC</sequence>
<protein>
    <submittedName>
        <fullName evidence="1">Uncharacterized protein</fullName>
    </submittedName>
</protein>
<evidence type="ECO:0000313" key="2">
    <source>
        <dbReference type="Proteomes" id="UP000266841"/>
    </source>
</evidence>
<proteinExistence type="predicted"/>
<keyword evidence="2" id="KW-1185">Reference proteome</keyword>
<evidence type="ECO:0000313" key="1">
    <source>
        <dbReference type="EMBL" id="EJK74939.1"/>
    </source>
</evidence>
<dbReference type="AlphaFoldDB" id="K0TCL9"/>
<reference evidence="1 2" key="1">
    <citation type="journal article" date="2012" name="Genome Biol.">
        <title>Genome and low-iron response of an oceanic diatom adapted to chronic iron limitation.</title>
        <authorList>
            <person name="Lommer M."/>
            <person name="Specht M."/>
            <person name="Roy A.S."/>
            <person name="Kraemer L."/>
            <person name="Andreson R."/>
            <person name="Gutowska M.A."/>
            <person name="Wolf J."/>
            <person name="Bergner S.V."/>
            <person name="Schilhabel M.B."/>
            <person name="Klostermeier U.C."/>
            <person name="Beiko R.G."/>
            <person name="Rosenstiel P."/>
            <person name="Hippler M."/>
            <person name="Laroche J."/>
        </authorList>
    </citation>
    <scope>NUCLEOTIDE SEQUENCE [LARGE SCALE GENOMIC DNA]</scope>
    <source>
        <strain evidence="1 2">CCMP1005</strain>
    </source>
</reference>
<gene>
    <name evidence="1" type="ORF">THAOC_03356</name>
</gene>
<accession>K0TCL9</accession>
<dbReference type="Proteomes" id="UP000266841">
    <property type="component" value="Unassembled WGS sequence"/>
</dbReference>
<dbReference type="EMBL" id="AGNL01003244">
    <property type="protein sequence ID" value="EJK74939.1"/>
    <property type="molecule type" value="Genomic_DNA"/>
</dbReference>
<organism evidence="1 2">
    <name type="scientific">Thalassiosira oceanica</name>
    <name type="common">Marine diatom</name>
    <dbReference type="NCBI Taxonomy" id="159749"/>
    <lineage>
        <taxon>Eukaryota</taxon>
        <taxon>Sar</taxon>
        <taxon>Stramenopiles</taxon>
        <taxon>Ochrophyta</taxon>
        <taxon>Bacillariophyta</taxon>
        <taxon>Coscinodiscophyceae</taxon>
        <taxon>Thalassiosirophycidae</taxon>
        <taxon>Thalassiosirales</taxon>
        <taxon>Thalassiosiraceae</taxon>
        <taxon>Thalassiosira</taxon>
    </lineage>
</organism>
<name>K0TCL9_THAOC</name>
<comment type="caution">
    <text evidence="1">The sequence shown here is derived from an EMBL/GenBank/DDBJ whole genome shotgun (WGS) entry which is preliminary data.</text>
</comment>